<evidence type="ECO:0000256" key="2">
    <source>
        <dbReference type="ARBA" id="ARBA00022643"/>
    </source>
</evidence>
<feature type="domain" description="NADPH-dependent FMN reductase-like" evidence="3">
    <location>
        <begin position="1"/>
        <end position="149"/>
    </location>
</feature>
<organism evidence="4 5">
    <name type="scientific">Candidatus Fusicatenibacter merdavium</name>
    <dbReference type="NCBI Taxonomy" id="2838600"/>
    <lineage>
        <taxon>Bacteria</taxon>
        <taxon>Bacillati</taxon>
        <taxon>Bacillota</taxon>
        <taxon>Clostridia</taxon>
        <taxon>Lachnospirales</taxon>
        <taxon>Lachnospiraceae</taxon>
        <taxon>Fusicatenibacter</taxon>
    </lineage>
</organism>
<dbReference type="Pfam" id="PF03358">
    <property type="entry name" value="FMN_red"/>
    <property type="match status" value="1"/>
</dbReference>
<dbReference type="PANTHER" id="PTHR43278">
    <property type="entry name" value="NAD(P)H-DEPENDENT FMN-CONTAINING OXIDOREDUCTASE YWQN-RELATED"/>
    <property type="match status" value="1"/>
</dbReference>
<dbReference type="SUPFAM" id="SSF52218">
    <property type="entry name" value="Flavoproteins"/>
    <property type="match status" value="1"/>
</dbReference>
<protein>
    <submittedName>
        <fullName evidence="4">Flavodoxin family protein</fullName>
    </submittedName>
</protein>
<gene>
    <name evidence="4" type="ORF">H9734_06025</name>
</gene>
<dbReference type="InterPro" id="IPR051796">
    <property type="entry name" value="ISF_SsuE-like"/>
</dbReference>
<dbReference type="Gene3D" id="3.40.50.360">
    <property type="match status" value="1"/>
</dbReference>
<reference evidence="4" key="1">
    <citation type="journal article" date="2021" name="PeerJ">
        <title>Extensive microbial diversity within the chicken gut microbiome revealed by metagenomics and culture.</title>
        <authorList>
            <person name="Gilroy R."/>
            <person name="Ravi A."/>
            <person name="Getino M."/>
            <person name="Pursley I."/>
            <person name="Horton D.L."/>
            <person name="Alikhan N.F."/>
            <person name="Baker D."/>
            <person name="Gharbi K."/>
            <person name="Hall N."/>
            <person name="Watson M."/>
            <person name="Adriaenssens E.M."/>
            <person name="Foster-Nyarko E."/>
            <person name="Jarju S."/>
            <person name="Secka A."/>
            <person name="Antonio M."/>
            <person name="Oren A."/>
            <person name="Chaudhuri R.R."/>
            <person name="La Ragione R."/>
            <person name="Hildebrand F."/>
            <person name="Pallen M.J."/>
        </authorList>
    </citation>
    <scope>NUCLEOTIDE SEQUENCE</scope>
    <source>
        <strain evidence="4">CHK183-1962</strain>
    </source>
</reference>
<proteinExistence type="predicted"/>
<reference evidence="4" key="2">
    <citation type="submission" date="2021-04" db="EMBL/GenBank/DDBJ databases">
        <authorList>
            <person name="Gilroy R."/>
        </authorList>
    </citation>
    <scope>NUCLEOTIDE SEQUENCE</scope>
    <source>
        <strain evidence="4">CHK183-1962</strain>
    </source>
</reference>
<evidence type="ECO:0000259" key="3">
    <source>
        <dbReference type="Pfam" id="PF03358"/>
    </source>
</evidence>
<evidence type="ECO:0000313" key="5">
    <source>
        <dbReference type="Proteomes" id="UP000886890"/>
    </source>
</evidence>
<name>A0A9D1XDL7_9FIRM</name>
<dbReference type="InterPro" id="IPR005025">
    <property type="entry name" value="FMN_Rdtase-like_dom"/>
</dbReference>
<sequence>MKTLIINGSPRKHGDTAQMIRKLREKLPGEVEEFVCYGSEIGGCVDCRYCWKEDGCCRKDGWQELDRKIRECDNLLIASPVYFFELTGRLLDVFSRVQSYWCARFYRKKELIPKVKRGGILLVGGGNGSMERAAETASLLLKDMRCVEIAPPVCCHNTDRVPAEENEQMEGELTRLAGFFSGTSAGTDGNDTDSL</sequence>
<comment type="caution">
    <text evidence="4">The sequence shown here is derived from an EMBL/GenBank/DDBJ whole genome shotgun (WGS) entry which is preliminary data.</text>
</comment>
<keyword evidence="1" id="KW-0285">Flavoprotein</keyword>
<dbReference type="Proteomes" id="UP000886890">
    <property type="component" value="Unassembled WGS sequence"/>
</dbReference>
<evidence type="ECO:0000313" key="4">
    <source>
        <dbReference type="EMBL" id="HIX77137.1"/>
    </source>
</evidence>
<dbReference type="PANTHER" id="PTHR43278:SF4">
    <property type="entry name" value="NAD(P)H-DEPENDENT FMN-CONTAINING OXIDOREDUCTASE YWQN-RELATED"/>
    <property type="match status" value="1"/>
</dbReference>
<accession>A0A9D1XDL7</accession>
<dbReference type="GO" id="GO:0016491">
    <property type="term" value="F:oxidoreductase activity"/>
    <property type="evidence" value="ECO:0007669"/>
    <property type="project" value="InterPro"/>
</dbReference>
<dbReference type="EMBL" id="DXEK01000099">
    <property type="protein sequence ID" value="HIX77137.1"/>
    <property type="molecule type" value="Genomic_DNA"/>
</dbReference>
<dbReference type="InterPro" id="IPR029039">
    <property type="entry name" value="Flavoprotein-like_sf"/>
</dbReference>
<keyword evidence="2" id="KW-0288">FMN</keyword>
<evidence type="ECO:0000256" key="1">
    <source>
        <dbReference type="ARBA" id="ARBA00022630"/>
    </source>
</evidence>
<dbReference type="AlphaFoldDB" id="A0A9D1XDL7"/>